<evidence type="ECO:0000313" key="5">
    <source>
        <dbReference type="Proteomes" id="UP000318578"/>
    </source>
</evidence>
<protein>
    <submittedName>
        <fullName evidence="4">ANTAR domain-containing protein</fullName>
    </submittedName>
</protein>
<dbReference type="Proteomes" id="UP000318578">
    <property type="component" value="Unassembled WGS sequence"/>
</dbReference>
<proteinExistence type="predicted"/>
<sequence>MSSPPWPPVAELLRELLDRITAELPGALGAAISVRDDGGSLNPLATAGVAARFVPAQLEKFGGPVPHAAATGRPTVSSAVFADERWPDLTLGAVTDAVPELRAQWQRVRGAAALPCDWADNGRFVLSATLDRPATEATVGVLARYEKLVAMTLVVGEAATAYKADHMVGLLQSRAAIEEAKGIVVAIRRCGPDEAWATLRRASQRRASQEFNVKLRELAVALIEYVGRAPAPQPDGGEVITPRPEARQAAENLWHAFTAVS</sequence>
<dbReference type="OrthoDB" id="4946329at2"/>
<keyword evidence="2" id="KW-0804">Transcription</keyword>
<gene>
    <name evidence="4" type="ORF">FNH06_13785</name>
</gene>
<evidence type="ECO:0000259" key="3">
    <source>
        <dbReference type="PROSITE" id="PS50921"/>
    </source>
</evidence>
<dbReference type="PROSITE" id="PS50921">
    <property type="entry name" value="ANTAR"/>
    <property type="match status" value="1"/>
</dbReference>
<evidence type="ECO:0000313" key="4">
    <source>
        <dbReference type="EMBL" id="TVT22253.1"/>
    </source>
</evidence>
<dbReference type="GO" id="GO:0003723">
    <property type="term" value="F:RNA binding"/>
    <property type="evidence" value="ECO:0007669"/>
    <property type="project" value="InterPro"/>
</dbReference>
<dbReference type="Gene3D" id="3.30.450.40">
    <property type="match status" value="1"/>
</dbReference>
<reference evidence="4 5" key="1">
    <citation type="submission" date="2019-07" db="EMBL/GenBank/DDBJ databases">
        <title>New species of Amycolatopsis and Streptomyces.</title>
        <authorList>
            <person name="Duangmal K."/>
            <person name="Teo W.F.A."/>
            <person name="Lipun K."/>
        </authorList>
    </citation>
    <scope>NUCLEOTIDE SEQUENCE [LARGE SCALE GENOMIC DNA]</scope>
    <source>
        <strain evidence="4 5">JCM 30562</strain>
    </source>
</reference>
<dbReference type="Pfam" id="PF03861">
    <property type="entry name" value="ANTAR"/>
    <property type="match status" value="1"/>
</dbReference>
<dbReference type="EMBL" id="VJZA01000019">
    <property type="protein sequence ID" value="TVT22253.1"/>
    <property type="molecule type" value="Genomic_DNA"/>
</dbReference>
<evidence type="ECO:0000256" key="1">
    <source>
        <dbReference type="ARBA" id="ARBA00023015"/>
    </source>
</evidence>
<feature type="domain" description="ANTAR" evidence="3">
    <location>
        <begin position="157"/>
        <end position="218"/>
    </location>
</feature>
<dbReference type="InterPro" id="IPR029016">
    <property type="entry name" value="GAF-like_dom_sf"/>
</dbReference>
<keyword evidence="1" id="KW-0805">Transcription regulation</keyword>
<dbReference type="Gene3D" id="1.10.10.10">
    <property type="entry name" value="Winged helix-like DNA-binding domain superfamily/Winged helix DNA-binding domain"/>
    <property type="match status" value="1"/>
</dbReference>
<dbReference type="AlphaFoldDB" id="A0A558ADG6"/>
<name>A0A558ADG6_9PSEU</name>
<keyword evidence="5" id="KW-1185">Reference proteome</keyword>
<evidence type="ECO:0000256" key="2">
    <source>
        <dbReference type="ARBA" id="ARBA00023163"/>
    </source>
</evidence>
<accession>A0A558ADG6</accession>
<dbReference type="InterPro" id="IPR005561">
    <property type="entry name" value="ANTAR"/>
</dbReference>
<dbReference type="SMART" id="SM01012">
    <property type="entry name" value="ANTAR"/>
    <property type="match status" value="1"/>
</dbReference>
<dbReference type="RefSeq" id="WP_144638263.1">
    <property type="nucleotide sequence ID" value="NZ_BNAX01000006.1"/>
</dbReference>
<dbReference type="InterPro" id="IPR036388">
    <property type="entry name" value="WH-like_DNA-bd_sf"/>
</dbReference>
<organism evidence="4 5">
    <name type="scientific">Amycolatopsis acidiphila</name>
    <dbReference type="NCBI Taxonomy" id="715473"/>
    <lineage>
        <taxon>Bacteria</taxon>
        <taxon>Bacillati</taxon>
        <taxon>Actinomycetota</taxon>
        <taxon>Actinomycetes</taxon>
        <taxon>Pseudonocardiales</taxon>
        <taxon>Pseudonocardiaceae</taxon>
        <taxon>Amycolatopsis</taxon>
    </lineage>
</organism>
<comment type="caution">
    <text evidence="4">The sequence shown here is derived from an EMBL/GenBank/DDBJ whole genome shotgun (WGS) entry which is preliminary data.</text>
</comment>